<accession>A0A4P9ZD92</accession>
<evidence type="ECO:0000313" key="1">
    <source>
        <dbReference type="EMBL" id="RKP30101.1"/>
    </source>
</evidence>
<gene>
    <name evidence="1" type="ORF">METBISCDRAFT_17054</name>
</gene>
<dbReference type="Proteomes" id="UP000268321">
    <property type="component" value="Unassembled WGS sequence"/>
</dbReference>
<keyword evidence="2" id="KW-1185">Reference proteome</keyword>
<proteinExistence type="predicted"/>
<evidence type="ECO:0000313" key="2">
    <source>
        <dbReference type="Proteomes" id="UP000268321"/>
    </source>
</evidence>
<dbReference type="AlphaFoldDB" id="A0A4P9ZD92"/>
<organism evidence="1 2">
    <name type="scientific">Metschnikowia bicuspidata</name>
    <dbReference type="NCBI Taxonomy" id="27322"/>
    <lineage>
        <taxon>Eukaryota</taxon>
        <taxon>Fungi</taxon>
        <taxon>Dikarya</taxon>
        <taxon>Ascomycota</taxon>
        <taxon>Saccharomycotina</taxon>
        <taxon>Pichiomycetes</taxon>
        <taxon>Metschnikowiaceae</taxon>
        <taxon>Metschnikowia</taxon>
    </lineage>
</organism>
<dbReference type="EMBL" id="ML004466">
    <property type="protein sequence ID" value="RKP30101.1"/>
    <property type="molecule type" value="Genomic_DNA"/>
</dbReference>
<protein>
    <submittedName>
        <fullName evidence="1">Uncharacterized protein</fullName>
    </submittedName>
</protein>
<sequence>MLTTSDALIAVADSILGKISQLGSVEITKKGRKYKFINNTFQRIQKEDKHLIIDPDEPDKGFAVLLAYRILESVSPDIFSGHKDLCLVIIGVARELERNGWCEEENSIIYEQQKFFFSQENVDNALDFAKAVTDDHLRTGYMILCCAKLNFFHTDHHIGAKLEGSHMRNYVAKSFGSDALELPEVLAALKSFVHWGNIKGLLYKLDVPNMDVDEDLIRRYAPFPDPPQELKDYIYARPPSGTSKYFLARKALNTILESFYSRLIPYPSEEDTFEPEKIYSLCQNIQEDPVRYHLRSDVKRLIANPVNIAELSQQYDKTVKAILLVVGLIINTIPDGAHYEILLSNSKIPKFSDQLIGAHQTYYDKLHAVQTKVADYEAKGWDTEDIVSRSIKTNEPSFFDQLSALRTQYPEDSRAEF</sequence>
<dbReference type="OrthoDB" id="4075408at2759"/>
<reference evidence="2" key="1">
    <citation type="journal article" date="2018" name="Nat. Microbiol.">
        <title>Leveraging single-cell genomics to expand the fungal tree of life.</title>
        <authorList>
            <person name="Ahrendt S.R."/>
            <person name="Quandt C.A."/>
            <person name="Ciobanu D."/>
            <person name="Clum A."/>
            <person name="Salamov A."/>
            <person name="Andreopoulos B."/>
            <person name="Cheng J.F."/>
            <person name="Woyke T."/>
            <person name="Pelin A."/>
            <person name="Henrissat B."/>
            <person name="Reynolds N.K."/>
            <person name="Benny G.L."/>
            <person name="Smith M.E."/>
            <person name="James T.Y."/>
            <person name="Grigoriev I.V."/>
        </authorList>
    </citation>
    <scope>NUCLEOTIDE SEQUENCE [LARGE SCALE GENOMIC DNA]</scope>
    <source>
        <strain evidence="2">Baker2002</strain>
    </source>
</reference>
<name>A0A4P9ZD92_9ASCO</name>